<dbReference type="Proteomes" id="UP000683246">
    <property type="component" value="Chromosome"/>
</dbReference>
<sequence>MKKYGRILGLIMLVPLMMINSLSVLGAEGEPLGTWETKVSMPTSRRRLGVIKSNNKVYAIGGSNGTFLDLVEEYDPVTGLWTTKASMPTAREDFGVGEVNGKIYAIGGYVGPSSYLATVEEYDPETDTWTSKTSMPTARQSVRVAVVNNRIYTIGGTNGSYLATVEEYDPETDTWTSKTSMPLASVGLGVAVVNNKIYAIGGGATGGAYLATVEEYNPITDTWTSKSSMSKKRSYFGVTEMNGKVFAMGGFDGSSNLDLVEEYDPVTDIWTTKANIPTARRFFDAVTLNDKIYAIGGYDTGYLATVEVFTPPNDGVTVPLNLTATASSNSITLNWDAVTDADSYTILRSTTSGSIDTVIATDVTDTTYTDTNVATGVTYYYVVRAVKNGAESADSNIASAMIEVSNNRALLLIKLLDENDKEYDLAMSDVDTFMNWYFNRGIGQGPVYYAFTKDYNTGPYISRKEYILYDKIICIEVNEYTK</sequence>
<name>A0A8J8SHN7_9FIRM</name>
<reference evidence="4" key="1">
    <citation type="submission" date="2020-07" db="EMBL/GenBank/DDBJ databases">
        <title>Vallitalea pronyensis genome.</title>
        <authorList>
            <person name="Postec A."/>
        </authorList>
    </citation>
    <scope>NUCLEOTIDE SEQUENCE</scope>
    <source>
        <strain evidence="4">FatNI3</strain>
    </source>
</reference>
<dbReference type="RefSeq" id="WP_212694308.1">
    <property type="nucleotide sequence ID" value="NZ_CP058649.1"/>
</dbReference>
<dbReference type="InterPro" id="IPR013783">
    <property type="entry name" value="Ig-like_fold"/>
</dbReference>
<dbReference type="InterPro" id="IPR036116">
    <property type="entry name" value="FN3_sf"/>
</dbReference>
<dbReference type="SUPFAM" id="SSF117281">
    <property type="entry name" value="Kelch motif"/>
    <property type="match status" value="2"/>
</dbReference>
<evidence type="ECO:0000259" key="3">
    <source>
        <dbReference type="PROSITE" id="PS50853"/>
    </source>
</evidence>
<dbReference type="InterPro" id="IPR037293">
    <property type="entry name" value="Gal_Oxidase_central_sf"/>
</dbReference>
<dbReference type="PANTHER" id="PTHR46344:SF27">
    <property type="entry name" value="KELCH REPEAT SUPERFAMILY PROTEIN"/>
    <property type="match status" value="1"/>
</dbReference>
<dbReference type="Gene3D" id="2.120.10.80">
    <property type="entry name" value="Kelch-type beta propeller"/>
    <property type="match status" value="1"/>
</dbReference>
<dbReference type="PANTHER" id="PTHR46344">
    <property type="entry name" value="OS02G0202900 PROTEIN"/>
    <property type="match status" value="1"/>
</dbReference>
<dbReference type="SUPFAM" id="SSF49265">
    <property type="entry name" value="Fibronectin type III"/>
    <property type="match status" value="1"/>
</dbReference>
<dbReference type="Gene3D" id="2.60.40.10">
    <property type="entry name" value="Immunoglobulins"/>
    <property type="match status" value="1"/>
</dbReference>
<organism evidence="4 5">
    <name type="scientific">Vallitalea pronyensis</name>
    <dbReference type="NCBI Taxonomy" id="1348613"/>
    <lineage>
        <taxon>Bacteria</taxon>
        <taxon>Bacillati</taxon>
        <taxon>Bacillota</taxon>
        <taxon>Clostridia</taxon>
        <taxon>Lachnospirales</taxon>
        <taxon>Vallitaleaceae</taxon>
        <taxon>Vallitalea</taxon>
    </lineage>
</organism>
<accession>A0A8J8SHN7</accession>
<dbReference type="Pfam" id="PF01344">
    <property type="entry name" value="Kelch_1"/>
    <property type="match status" value="2"/>
</dbReference>
<dbReference type="SMART" id="SM00060">
    <property type="entry name" value="FN3"/>
    <property type="match status" value="1"/>
</dbReference>
<dbReference type="InterPro" id="IPR006652">
    <property type="entry name" value="Kelch_1"/>
</dbReference>
<dbReference type="EMBL" id="CP058649">
    <property type="protein sequence ID" value="QUI23622.1"/>
    <property type="molecule type" value="Genomic_DNA"/>
</dbReference>
<protein>
    <recommendedName>
        <fullName evidence="3">Fibronectin type-III domain-containing protein</fullName>
    </recommendedName>
</protein>
<feature type="domain" description="Fibronectin type-III" evidence="3">
    <location>
        <begin position="318"/>
        <end position="405"/>
    </location>
</feature>
<evidence type="ECO:0000313" key="4">
    <source>
        <dbReference type="EMBL" id="QUI23622.1"/>
    </source>
</evidence>
<dbReference type="AlphaFoldDB" id="A0A8J8SHN7"/>
<evidence type="ECO:0000256" key="1">
    <source>
        <dbReference type="ARBA" id="ARBA00022441"/>
    </source>
</evidence>
<evidence type="ECO:0000313" key="5">
    <source>
        <dbReference type="Proteomes" id="UP000683246"/>
    </source>
</evidence>
<dbReference type="Pfam" id="PF24681">
    <property type="entry name" value="Kelch_KLHDC2_KLHL20_DRC7"/>
    <property type="match status" value="1"/>
</dbReference>
<keyword evidence="2" id="KW-0677">Repeat</keyword>
<dbReference type="Gene3D" id="2.130.10.80">
    <property type="entry name" value="Galactose oxidase/kelch, beta-propeller"/>
    <property type="match status" value="1"/>
</dbReference>
<dbReference type="SMART" id="SM00612">
    <property type="entry name" value="Kelch"/>
    <property type="match status" value="6"/>
</dbReference>
<dbReference type="InterPro" id="IPR015915">
    <property type="entry name" value="Kelch-typ_b-propeller"/>
</dbReference>
<evidence type="ECO:0000256" key="2">
    <source>
        <dbReference type="ARBA" id="ARBA00022737"/>
    </source>
</evidence>
<dbReference type="KEGG" id="vpy:HZI73_15580"/>
<keyword evidence="5" id="KW-1185">Reference proteome</keyword>
<proteinExistence type="predicted"/>
<dbReference type="InterPro" id="IPR003961">
    <property type="entry name" value="FN3_dom"/>
</dbReference>
<dbReference type="PROSITE" id="PS50853">
    <property type="entry name" value="FN3"/>
    <property type="match status" value="1"/>
</dbReference>
<keyword evidence="1" id="KW-0880">Kelch repeat</keyword>
<gene>
    <name evidence="4" type="ORF">HZI73_15580</name>
</gene>